<keyword evidence="6" id="KW-1015">Disulfide bond</keyword>
<keyword evidence="5" id="KW-0472">Membrane</keyword>
<keyword evidence="8" id="KW-0449">Lipoprotein</keyword>
<evidence type="ECO:0000256" key="3">
    <source>
        <dbReference type="ARBA" id="ARBA00022622"/>
    </source>
</evidence>
<dbReference type="EMBL" id="JANPWB010000010">
    <property type="protein sequence ID" value="KAJ1134425.1"/>
    <property type="molecule type" value="Genomic_DNA"/>
</dbReference>
<gene>
    <name evidence="10" type="ORF">NDU88_000877</name>
</gene>
<evidence type="ECO:0000256" key="2">
    <source>
        <dbReference type="ARBA" id="ARBA00022475"/>
    </source>
</evidence>
<evidence type="ECO:0000256" key="9">
    <source>
        <dbReference type="SAM" id="SignalP"/>
    </source>
</evidence>
<keyword evidence="2" id="KW-1003">Cell membrane</keyword>
<proteinExistence type="predicted"/>
<protein>
    <recommendedName>
        <fullName evidence="12">UPAR/Ly6 domain-containing protein</fullName>
    </recommendedName>
</protein>
<evidence type="ECO:0000256" key="4">
    <source>
        <dbReference type="ARBA" id="ARBA00022729"/>
    </source>
</evidence>
<evidence type="ECO:0000256" key="7">
    <source>
        <dbReference type="ARBA" id="ARBA00023180"/>
    </source>
</evidence>
<dbReference type="PANTHER" id="PTHR47613:SF1">
    <property type="entry name" value="SPERM ACROSOME MEMBRANE-ASSOCIATED PROTEIN 4"/>
    <property type="match status" value="1"/>
</dbReference>
<dbReference type="GO" id="GO:0035036">
    <property type="term" value="P:sperm-egg recognition"/>
    <property type="evidence" value="ECO:0007669"/>
    <property type="project" value="TreeGrafter"/>
</dbReference>
<name>A0AAV7Q5B8_PLEWA</name>
<evidence type="ECO:0000256" key="8">
    <source>
        <dbReference type="ARBA" id="ARBA00023288"/>
    </source>
</evidence>
<dbReference type="SUPFAM" id="SSF57302">
    <property type="entry name" value="Snake toxin-like"/>
    <property type="match status" value="1"/>
</dbReference>
<reference evidence="10" key="1">
    <citation type="journal article" date="2022" name="bioRxiv">
        <title>Sequencing and chromosome-scale assembly of the giantPleurodeles waltlgenome.</title>
        <authorList>
            <person name="Brown T."/>
            <person name="Elewa A."/>
            <person name="Iarovenko S."/>
            <person name="Subramanian E."/>
            <person name="Araus A.J."/>
            <person name="Petzold A."/>
            <person name="Susuki M."/>
            <person name="Suzuki K.-i.T."/>
            <person name="Hayashi T."/>
            <person name="Toyoda A."/>
            <person name="Oliveira C."/>
            <person name="Osipova E."/>
            <person name="Leigh N.D."/>
            <person name="Simon A."/>
            <person name="Yun M.H."/>
        </authorList>
    </citation>
    <scope>NUCLEOTIDE SEQUENCE</scope>
    <source>
        <strain evidence="10">20211129_DDA</strain>
        <tissue evidence="10">Liver</tissue>
    </source>
</reference>
<dbReference type="Gene3D" id="2.10.60.10">
    <property type="entry name" value="CD59"/>
    <property type="match status" value="1"/>
</dbReference>
<sequence length="126" mass="14016">MRPWVLPATVAFCLALSVGNALLCYRYEVASPFNRATSTCPPVRMLCQENETCASYTMTTWNQDSILARSCLEPFRCGNITSKTVHEITYDIRIVSCCGTDLCNMADAPRVSVLSAFSVLLLWVLH</sequence>
<keyword evidence="7" id="KW-0325">Glycoprotein</keyword>
<feature type="chain" id="PRO_5043933489" description="UPAR/Ly6 domain-containing protein" evidence="9">
    <location>
        <begin position="22"/>
        <end position="126"/>
    </location>
</feature>
<dbReference type="PANTHER" id="PTHR47613">
    <property type="entry name" value="SPERM ACROSOME MEMBRANE-ASSOCIATED PROTEIN 4"/>
    <property type="match status" value="1"/>
</dbReference>
<keyword evidence="4 9" id="KW-0732">Signal</keyword>
<dbReference type="GO" id="GO:0005886">
    <property type="term" value="C:plasma membrane"/>
    <property type="evidence" value="ECO:0007669"/>
    <property type="project" value="UniProtKB-SubCell"/>
</dbReference>
<evidence type="ECO:0000313" key="10">
    <source>
        <dbReference type="EMBL" id="KAJ1134425.1"/>
    </source>
</evidence>
<comment type="subcellular location">
    <subcellularLocation>
        <location evidence="1">Cell membrane</location>
        <topology evidence="1">Lipid-anchor</topology>
        <topology evidence="1">GPI-anchor</topology>
    </subcellularLocation>
</comment>
<dbReference type="InterPro" id="IPR045860">
    <property type="entry name" value="Snake_toxin-like_sf"/>
</dbReference>
<dbReference type="InterPro" id="IPR046354">
    <property type="entry name" value="SPACA4/Bouncer"/>
</dbReference>
<keyword evidence="11" id="KW-1185">Reference proteome</keyword>
<keyword evidence="3" id="KW-0336">GPI-anchor</keyword>
<evidence type="ECO:0000256" key="6">
    <source>
        <dbReference type="ARBA" id="ARBA00023157"/>
    </source>
</evidence>
<evidence type="ECO:0000256" key="5">
    <source>
        <dbReference type="ARBA" id="ARBA00023136"/>
    </source>
</evidence>
<dbReference type="GO" id="GO:0098552">
    <property type="term" value="C:side of membrane"/>
    <property type="evidence" value="ECO:0007669"/>
    <property type="project" value="UniProtKB-KW"/>
</dbReference>
<accession>A0AAV7Q5B8</accession>
<comment type="caution">
    <text evidence="10">The sequence shown here is derived from an EMBL/GenBank/DDBJ whole genome shotgun (WGS) entry which is preliminary data.</text>
</comment>
<feature type="signal peptide" evidence="9">
    <location>
        <begin position="1"/>
        <end position="21"/>
    </location>
</feature>
<evidence type="ECO:0000256" key="1">
    <source>
        <dbReference type="ARBA" id="ARBA00004609"/>
    </source>
</evidence>
<evidence type="ECO:0000313" key="11">
    <source>
        <dbReference type="Proteomes" id="UP001066276"/>
    </source>
</evidence>
<dbReference type="Proteomes" id="UP001066276">
    <property type="component" value="Chromosome 6"/>
</dbReference>
<evidence type="ECO:0008006" key="12">
    <source>
        <dbReference type="Google" id="ProtNLM"/>
    </source>
</evidence>
<dbReference type="AlphaFoldDB" id="A0AAV7Q5B8"/>
<organism evidence="10 11">
    <name type="scientific">Pleurodeles waltl</name>
    <name type="common">Iberian ribbed newt</name>
    <dbReference type="NCBI Taxonomy" id="8319"/>
    <lineage>
        <taxon>Eukaryota</taxon>
        <taxon>Metazoa</taxon>
        <taxon>Chordata</taxon>
        <taxon>Craniata</taxon>
        <taxon>Vertebrata</taxon>
        <taxon>Euteleostomi</taxon>
        <taxon>Amphibia</taxon>
        <taxon>Batrachia</taxon>
        <taxon>Caudata</taxon>
        <taxon>Salamandroidea</taxon>
        <taxon>Salamandridae</taxon>
        <taxon>Pleurodelinae</taxon>
        <taxon>Pleurodeles</taxon>
    </lineage>
</organism>